<dbReference type="Gene3D" id="3.60.21.10">
    <property type="match status" value="1"/>
</dbReference>
<name>A0ABS4K5T5_9CLOT</name>
<dbReference type="InterPro" id="IPR051918">
    <property type="entry name" value="STPP_CPPED1"/>
</dbReference>
<keyword evidence="3" id="KW-1185">Reference proteome</keyword>
<evidence type="ECO:0000313" key="2">
    <source>
        <dbReference type="EMBL" id="MBP2022626.1"/>
    </source>
</evidence>
<dbReference type="InterPro" id="IPR004843">
    <property type="entry name" value="Calcineurin-like_PHP"/>
</dbReference>
<dbReference type="EMBL" id="JAGGLL010000018">
    <property type="protein sequence ID" value="MBP2022626.1"/>
    <property type="molecule type" value="Genomic_DNA"/>
</dbReference>
<dbReference type="InterPro" id="IPR029052">
    <property type="entry name" value="Metallo-depent_PP-like"/>
</dbReference>
<dbReference type="Proteomes" id="UP001519308">
    <property type="component" value="Unassembled WGS sequence"/>
</dbReference>
<dbReference type="PANTHER" id="PTHR43143">
    <property type="entry name" value="METALLOPHOSPHOESTERASE, CALCINEURIN SUPERFAMILY"/>
    <property type="match status" value="1"/>
</dbReference>
<evidence type="ECO:0000259" key="1">
    <source>
        <dbReference type="Pfam" id="PF00149"/>
    </source>
</evidence>
<comment type="caution">
    <text evidence="2">The sequence shown here is derived from an EMBL/GenBank/DDBJ whole genome shotgun (WGS) entry which is preliminary data.</text>
</comment>
<protein>
    <submittedName>
        <fullName evidence="2">3',5'-cyclic AMP phosphodiesterase CpdA</fullName>
    </submittedName>
</protein>
<sequence>MKSVKFAVFADLHYDHIHDGAERLQNFITKVKDKQLDFVIQLGDFCVPKEENEFLLHMLLDIGKPIYHVIGNHDSDVVQRDEVMKFLNLDNSYYSFKKCNIKFIVLDTCFIKTNEGYEPYYKRNYNKTKDAYPVLPEEQLKWLENELTDSSDYYVIFSHHSFENEFAKRGVHNKAEATALINRINNTGRKVLLCINGHDHGDSLEKIGQTHYFGLNSMSYIWVGPEHEHFSYSEEIHQQYPFIKDLVLYKDGLYAIVTITEKGGINIEGINGQGNWDLVIGGMVALCYQ</sequence>
<feature type="domain" description="Calcineurin-like phosphoesterase" evidence="1">
    <location>
        <begin position="5"/>
        <end position="201"/>
    </location>
</feature>
<gene>
    <name evidence="2" type="ORF">J2Z44_002449</name>
</gene>
<dbReference type="RefSeq" id="WP_021285242.1">
    <property type="nucleotide sequence ID" value="NZ_JAGGLL010000018.1"/>
</dbReference>
<dbReference type="Pfam" id="PF00149">
    <property type="entry name" value="Metallophos"/>
    <property type="match status" value="1"/>
</dbReference>
<proteinExistence type="predicted"/>
<evidence type="ECO:0000313" key="3">
    <source>
        <dbReference type="Proteomes" id="UP001519308"/>
    </source>
</evidence>
<dbReference type="SUPFAM" id="SSF56300">
    <property type="entry name" value="Metallo-dependent phosphatases"/>
    <property type="match status" value="1"/>
</dbReference>
<organism evidence="2 3">
    <name type="scientific">Clostridium punense</name>
    <dbReference type="NCBI Taxonomy" id="1054297"/>
    <lineage>
        <taxon>Bacteria</taxon>
        <taxon>Bacillati</taxon>
        <taxon>Bacillota</taxon>
        <taxon>Clostridia</taxon>
        <taxon>Eubacteriales</taxon>
        <taxon>Clostridiaceae</taxon>
        <taxon>Clostridium</taxon>
    </lineage>
</organism>
<dbReference type="PANTHER" id="PTHR43143:SF1">
    <property type="entry name" value="SERINE_THREONINE-PROTEIN PHOSPHATASE CPPED1"/>
    <property type="match status" value="1"/>
</dbReference>
<reference evidence="2 3" key="1">
    <citation type="submission" date="2021-03" db="EMBL/GenBank/DDBJ databases">
        <title>Genomic Encyclopedia of Type Strains, Phase IV (KMG-IV): sequencing the most valuable type-strain genomes for metagenomic binning, comparative biology and taxonomic classification.</title>
        <authorList>
            <person name="Goeker M."/>
        </authorList>
    </citation>
    <scope>NUCLEOTIDE SEQUENCE [LARGE SCALE GENOMIC DNA]</scope>
    <source>
        <strain evidence="2 3">DSM 28650</strain>
    </source>
</reference>
<accession>A0ABS4K5T5</accession>